<protein>
    <submittedName>
        <fullName evidence="1">Uncharacterized protein</fullName>
    </submittedName>
</protein>
<dbReference type="Proteomes" id="UP000184280">
    <property type="component" value="Unassembled WGS sequence"/>
</dbReference>
<reference evidence="1 2" key="1">
    <citation type="submission" date="2016-11" db="EMBL/GenBank/DDBJ databases">
        <authorList>
            <person name="Jaros S."/>
            <person name="Januszkiewicz K."/>
            <person name="Wedrychowicz H."/>
        </authorList>
    </citation>
    <scope>NUCLEOTIDE SEQUENCE [LARGE SCALE GENOMIC DNA]</scope>
    <source>
        <strain evidence="1 2">BPI-34</strain>
    </source>
</reference>
<sequence length="41" mass="4986">MLCAYKIMRNFASESMQIMTNVETSQRELKIKFNRINPYRE</sequence>
<evidence type="ECO:0000313" key="1">
    <source>
        <dbReference type="EMBL" id="SHM66676.1"/>
    </source>
</evidence>
<dbReference type="EMBL" id="FRCJ01000005">
    <property type="protein sequence ID" value="SHM66676.1"/>
    <property type="molecule type" value="Genomic_DNA"/>
</dbReference>
<proteinExistence type="predicted"/>
<gene>
    <name evidence="1" type="ORF">SAMN04488494_2371</name>
</gene>
<accession>A0A1M7KND3</accession>
<organism evidence="1 2">
    <name type="scientific">Xylanibacter ruminicola</name>
    <name type="common">Prevotella ruminicola</name>
    <dbReference type="NCBI Taxonomy" id="839"/>
    <lineage>
        <taxon>Bacteria</taxon>
        <taxon>Pseudomonadati</taxon>
        <taxon>Bacteroidota</taxon>
        <taxon>Bacteroidia</taxon>
        <taxon>Bacteroidales</taxon>
        <taxon>Prevotellaceae</taxon>
        <taxon>Xylanibacter</taxon>
    </lineage>
</organism>
<name>A0A1M7KND3_XYLRU</name>
<evidence type="ECO:0000313" key="2">
    <source>
        <dbReference type="Proteomes" id="UP000184280"/>
    </source>
</evidence>
<dbReference type="AlphaFoldDB" id="A0A1M7KND3"/>